<accession>A0A0V1M4N1</accession>
<evidence type="ECO:0000313" key="1">
    <source>
        <dbReference type="EMBL" id="KRZ66415.1"/>
    </source>
</evidence>
<organism evidence="2 3">
    <name type="scientific">Trichinella papuae</name>
    <dbReference type="NCBI Taxonomy" id="268474"/>
    <lineage>
        <taxon>Eukaryota</taxon>
        <taxon>Metazoa</taxon>
        <taxon>Ecdysozoa</taxon>
        <taxon>Nematoda</taxon>
        <taxon>Enoplea</taxon>
        <taxon>Dorylaimia</taxon>
        <taxon>Trichinellida</taxon>
        <taxon>Trichinellidae</taxon>
        <taxon>Trichinella</taxon>
    </lineage>
</organism>
<dbReference type="AlphaFoldDB" id="A0A0V1M4N1"/>
<name>A0A0V1M4N1_9BILA</name>
<sequence length="88" mass="10007">MCENMLGKNLPLIMDSHVTWNSMLTTLRRYLEMKHCVKNFDNFLSETQLTLTSDILNALEPVAVCVNALGRKDCSLATAETDLEFLLR</sequence>
<comment type="caution">
    <text evidence="2">The sequence shown here is derived from an EMBL/GenBank/DDBJ whole genome shotgun (WGS) entry which is preliminary data.</text>
</comment>
<dbReference type="Proteomes" id="UP000054843">
    <property type="component" value="Unassembled WGS sequence"/>
</dbReference>
<gene>
    <name evidence="1" type="ORF">T10_11793</name>
    <name evidence="2" type="ORF">T10_2604</name>
</gene>
<evidence type="ECO:0000313" key="3">
    <source>
        <dbReference type="Proteomes" id="UP000054843"/>
    </source>
</evidence>
<protein>
    <recommendedName>
        <fullName evidence="4">Zinc finger BED domain-containing protein 5</fullName>
    </recommendedName>
</protein>
<proteinExistence type="predicted"/>
<evidence type="ECO:0008006" key="4">
    <source>
        <dbReference type="Google" id="ProtNLM"/>
    </source>
</evidence>
<keyword evidence="3" id="KW-1185">Reference proteome</keyword>
<dbReference type="EMBL" id="JYDO01000245">
    <property type="protein sequence ID" value="KRZ66415.1"/>
    <property type="molecule type" value="Genomic_DNA"/>
</dbReference>
<dbReference type="EMBL" id="JYDO01000229">
    <property type="protein sequence ID" value="KRZ66681.1"/>
    <property type="molecule type" value="Genomic_DNA"/>
</dbReference>
<reference evidence="2 3" key="1">
    <citation type="submission" date="2015-01" db="EMBL/GenBank/DDBJ databases">
        <title>Evolution of Trichinella species and genotypes.</title>
        <authorList>
            <person name="Korhonen P.K."/>
            <person name="Edoardo P."/>
            <person name="Giuseppe L.R."/>
            <person name="Gasser R.B."/>
        </authorList>
    </citation>
    <scope>NUCLEOTIDE SEQUENCE [LARGE SCALE GENOMIC DNA]</scope>
    <source>
        <strain evidence="2">ISS1980</strain>
    </source>
</reference>
<evidence type="ECO:0000313" key="2">
    <source>
        <dbReference type="EMBL" id="KRZ66681.1"/>
    </source>
</evidence>